<reference evidence="7" key="1">
    <citation type="submission" date="2021-01" db="EMBL/GenBank/DDBJ databases">
        <authorList>
            <person name="Corre E."/>
            <person name="Pelletier E."/>
            <person name="Niang G."/>
            <person name="Scheremetjew M."/>
            <person name="Finn R."/>
            <person name="Kale V."/>
            <person name="Holt S."/>
            <person name="Cochrane G."/>
            <person name="Meng A."/>
            <person name="Brown T."/>
            <person name="Cohen L."/>
        </authorList>
    </citation>
    <scope>NUCLEOTIDE SEQUENCE</scope>
    <source>
        <strain evidence="7">CCAP1064/1</strain>
    </source>
</reference>
<dbReference type="GO" id="GO:1990904">
    <property type="term" value="C:ribonucleoprotein complex"/>
    <property type="evidence" value="ECO:0007669"/>
    <property type="project" value="UniProtKB-KW"/>
</dbReference>
<dbReference type="GO" id="GO:0003723">
    <property type="term" value="F:RNA binding"/>
    <property type="evidence" value="ECO:0007669"/>
    <property type="project" value="InterPro"/>
</dbReference>
<evidence type="ECO:0000256" key="1">
    <source>
        <dbReference type="ARBA" id="ARBA00004229"/>
    </source>
</evidence>
<evidence type="ECO:0000313" key="7">
    <source>
        <dbReference type="EMBL" id="CAD8415356.1"/>
    </source>
</evidence>
<dbReference type="SUPFAM" id="SSF54211">
    <property type="entry name" value="Ribosomal protein S5 domain 2-like"/>
    <property type="match status" value="1"/>
</dbReference>
<dbReference type="GO" id="GO:0006412">
    <property type="term" value="P:translation"/>
    <property type="evidence" value="ECO:0007669"/>
    <property type="project" value="InterPro"/>
</dbReference>
<dbReference type="GO" id="GO:0003735">
    <property type="term" value="F:structural constituent of ribosome"/>
    <property type="evidence" value="ECO:0007669"/>
    <property type="project" value="InterPro"/>
</dbReference>
<dbReference type="InterPro" id="IPR014721">
    <property type="entry name" value="Ribsml_uS5_D2-typ_fold_subgr"/>
</dbReference>
<evidence type="ECO:0000256" key="3">
    <source>
        <dbReference type="ARBA" id="ARBA00022980"/>
    </source>
</evidence>
<proteinExistence type="inferred from homology"/>
<dbReference type="InterPro" id="IPR000851">
    <property type="entry name" value="Ribosomal_uS5"/>
</dbReference>
<dbReference type="EMBL" id="HBEL01024638">
    <property type="protein sequence ID" value="CAD8415355.1"/>
    <property type="molecule type" value="Transcribed_RNA"/>
</dbReference>
<evidence type="ECO:0000256" key="4">
    <source>
        <dbReference type="ARBA" id="ARBA00023274"/>
    </source>
</evidence>
<dbReference type="GO" id="GO:0005840">
    <property type="term" value="C:ribosome"/>
    <property type="evidence" value="ECO:0007669"/>
    <property type="project" value="UniProtKB-KW"/>
</dbReference>
<dbReference type="AlphaFoldDB" id="A0A6T8K0W8"/>
<evidence type="ECO:0000256" key="2">
    <source>
        <dbReference type="ARBA" id="ARBA00008945"/>
    </source>
</evidence>
<organism evidence="7">
    <name type="scientific">Proboscia inermis</name>
    <dbReference type="NCBI Taxonomy" id="420281"/>
    <lineage>
        <taxon>Eukaryota</taxon>
        <taxon>Sar</taxon>
        <taxon>Stramenopiles</taxon>
        <taxon>Ochrophyta</taxon>
        <taxon>Bacillariophyta</taxon>
        <taxon>Coscinodiscophyceae</taxon>
        <taxon>Rhizosoleniophycidae</taxon>
        <taxon>Rhizosoleniales</taxon>
        <taxon>Rhizosoleniaceae</taxon>
        <taxon>Proboscia</taxon>
    </lineage>
</organism>
<dbReference type="Gene3D" id="3.30.230.10">
    <property type="match status" value="1"/>
</dbReference>
<accession>A0A6T8K0W8</accession>
<dbReference type="GO" id="GO:0009507">
    <property type="term" value="C:chloroplast"/>
    <property type="evidence" value="ECO:0007669"/>
    <property type="project" value="UniProtKB-SubCell"/>
</dbReference>
<comment type="subcellular location">
    <subcellularLocation>
        <location evidence="1">Plastid</location>
        <location evidence="1">Chloroplast</location>
    </subcellularLocation>
</comment>
<dbReference type="PANTHER" id="PTHR48277:SF1">
    <property type="entry name" value="MITOCHONDRIAL RIBOSOMAL PROTEIN S5"/>
    <property type="match status" value="1"/>
</dbReference>
<feature type="domain" description="Small ribosomal subunit protein uS5 C-terminal" evidence="5">
    <location>
        <begin position="39"/>
        <end position="109"/>
    </location>
</feature>
<keyword evidence="4" id="KW-0687">Ribonucleoprotein</keyword>
<dbReference type="Pfam" id="PF03719">
    <property type="entry name" value="Ribosomal_S5_C"/>
    <property type="match status" value="1"/>
</dbReference>
<dbReference type="FunFam" id="3.30.230.10:FF:000002">
    <property type="entry name" value="30S ribosomal protein S5"/>
    <property type="match status" value="1"/>
</dbReference>
<evidence type="ECO:0000313" key="6">
    <source>
        <dbReference type="EMBL" id="CAD8415355.1"/>
    </source>
</evidence>
<keyword evidence="3" id="KW-0689">Ribosomal protein</keyword>
<dbReference type="InterPro" id="IPR005324">
    <property type="entry name" value="Ribosomal_uS5_C"/>
</dbReference>
<dbReference type="PANTHER" id="PTHR48277">
    <property type="entry name" value="MITOCHONDRIAL RIBOSOMAL PROTEIN S5"/>
    <property type="match status" value="1"/>
</dbReference>
<evidence type="ECO:0000259" key="5">
    <source>
        <dbReference type="Pfam" id="PF03719"/>
    </source>
</evidence>
<comment type="similarity">
    <text evidence="2">Belongs to the universal ribosomal protein uS5 family.</text>
</comment>
<protein>
    <recommendedName>
        <fullName evidence="5">Small ribosomal subunit protein uS5 C-terminal domain-containing protein</fullName>
    </recommendedName>
</protein>
<gene>
    <name evidence="6" type="ORF">PINE0816_LOCUS11490</name>
    <name evidence="7" type="ORF">PINE0816_LOCUS11491</name>
</gene>
<dbReference type="InterPro" id="IPR020568">
    <property type="entry name" value="Ribosomal_Su5_D2-typ_SF"/>
</dbReference>
<name>A0A6T8K0W8_9STRA</name>
<sequence length="125" mass="14117">MGKANDPQAAIERATRMTRQNLFFLKRYAGSGITSDLVGKHNSCRVYLRAVSPNRGIKGHHIVEDILTYFGITDCSAKTHGNRNPYNVVRATFKALMTHETLEDIALKRGKRLLHLQRARKLDLA</sequence>
<dbReference type="EMBL" id="HBEL01024640">
    <property type="protein sequence ID" value="CAD8415356.1"/>
    <property type="molecule type" value="Transcribed_RNA"/>
</dbReference>